<dbReference type="PANTHER" id="PTHR33184:SF72">
    <property type="entry name" value="BETA-1,3-N-ACETYLGLUCOSAMINYLTRANSFERASE FAMILY PROTEIN"/>
    <property type="match status" value="1"/>
</dbReference>
<keyword evidence="4" id="KW-1185">Reference proteome</keyword>
<gene>
    <name evidence="3" type="ORF">C2S53_009620</name>
</gene>
<reference evidence="3 4" key="1">
    <citation type="journal article" date="2021" name="Nat. Commun.">
        <title>Incipient diploidization of the medicinal plant Perilla within 10,000 years.</title>
        <authorList>
            <person name="Zhang Y."/>
            <person name="Shen Q."/>
            <person name="Leng L."/>
            <person name="Zhang D."/>
            <person name="Chen S."/>
            <person name="Shi Y."/>
            <person name="Ning Z."/>
            <person name="Chen S."/>
        </authorList>
    </citation>
    <scope>NUCLEOTIDE SEQUENCE [LARGE SCALE GENOMIC DNA]</scope>
    <source>
        <strain evidence="4">cv. PC099</strain>
    </source>
</reference>
<dbReference type="GO" id="GO:0001709">
    <property type="term" value="P:cell fate determination"/>
    <property type="evidence" value="ECO:0007669"/>
    <property type="project" value="TreeGrafter"/>
</dbReference>
<evidence type="ECO:0000256" key="2">
    <source>
        <dbReference type="SAM" id="SignalP"/>
    </source>
</evidence>
<dbReference type="PANTHER" id="PTHR33184">
    <property type="entry name" value="PROTEIN TAPETUM DETERMINANT 1-LIKE-RELATED"/>
    <property type="match status" value="1"/>
</dbReference>
<evidence type="ECO:0000313" key="4">
    <source>
        <dbReference type="Proteomes" id="UP001190926"/>
    </source>
</evidence>
<dbReference type="EMBL" id="SDAM02000055">
    <property type="protein sequence ID" value="KAH6833714.1"/>
    <property type="molecule type" value="Genomic_DNA"/>
</dbReference>
<organism evidence="3 4">
    <name type="scientific">Perilla frutescens var. hirtella</name>
    <name type="common">Perilla citriodora</name>
    <name type="synonym">Perilla setoyensis</name>
    <dbReference type="NCBI Taxonomy" id="608512"/>
    <lineage>
        <taxon>Eukaryota</taxon>
        <taxon>Viridiplantae</taxon>
        <taxon>Streptophyta</taxon>
        <taxon>Embryophyta</taxon>
        <taxon>Tracheophyta</taxon>
        <taxon>Spermatophyta</taxon>
        <taxon>Magnoliopsida</taxon>
        <taxon>eudicotyledons</taxon>
        <taxon>Gunneridae</taxon>
        <taxon>Pentapetalae</taxon>
        <taxon>asterids</taxon>
        <taxon>lamiids</taxon>
        <taxon>Lamiales</taxon>
        <taxon>Lamiaceae</taxon>
        <taxon>Nepetoideae</taxon>
        <taxon>Elsholtzieae</taxon>
        <taxon>Perilla</taxon>
    </lineage>
</organism>
<dbReference type="Pfam" id="PF24068">
    <property type="entry name" value="TPD1_C"/>
    <property type="match status" value="1"/>
</dbReference>
<dbReference type="AlphaFoldDB" id="A0AAD4JH18"/>
<comment type="caution">
    <text evidence="3">The sequence shown here is derived from an EMBL/GenBank/DDBJ whole genome shotgun (WGS) entry which is preliminary data.</text>
</comment>
<feature type="chain" id="PRO_5041949510" evidence="2">
    <location>
        <begin position="24"/>
        <end position="122"/>
    </location>
</feature>
<evidence type="ECO:0000313" key="3">
    <source>
        <dbReference type="EMBL" id="KAH6833714.1"/>
    </source>
</evidence>
<dbReference type="Proteomes" id="UP001190926">
    <property type="component" value="Unassembled WGS sequence"/>
</dbReference>
<proteinExistence type="predicted"/>
<keyword evidence="1 2" id="KW-0732">Signal</keyword>
<feature type="signal peptide" evidence="2">
    <location>
        <begin position="1"/>
        <end position="23"/>
    </location>
</feature>
<protein>
    <submittedName>
        <fullName evidence="3">Uncharacterized protein</fullName>
    </submittedName>
</protein>
<dbReference type="InterPro" id="IPR040361">
    <property type="entry name" value="TPD1"/>
</dbReference>
<accession>A0AAD4JH18</accession>
<sequence>MKIINKVTFLVLLLFLITKGSCGCSPGDVVIDQQPTGEKISNLPVWNVTISNKCSCTLTRVRVSCAGFESVADINPLEICKKEDICLANNGGPVHGNNSFTFTYAWNNKIAFAPYAFQEHCS</sequence>
<evidence type="ECO:0000256" key="1">
    <source>
        <dbReference type="ARBA" id="ARBA00022729"/>
    </source>
</evidence>
<name>A0AAD4JH18_PERFH</name>